<dbReference type="InterPro" id="IPR047767">
    <property type="entry name" value="PSP1-like"/>
</dbReference>
<dbReference type="OrthoDB" id="9779344at2"/>
<dbReference type="PANTHER" id="PTHR43830">
    <property type="entry name" value="PROTEIN PSP1"/>
    <property type="match status" value="1"/>
</dbReference>
<dbReference type="STRING" id="309798.COPRO5265_0464"/>
<feature type="domain" description="PSP1 C-terminal" evidence="1">
    <location>
        <begin position="38"/>
        <end position="134"/>
    </location>
</feature>
<name>B5Y7S9_COPPD</name>
<accession>B5Y7S9</accession>
<dbReference type="eggNOG" id="COG1774">
    <property type="taxonomic scope" value="Bacteria"/>
</dbReference>
<dbReference type="RefSeq" id="WP_012544081.1">
    <property type="nucleotide sequence ID" value="NC_011295.1"/>
</dbReference>
<reference evidence="2 3" key="2">
    <citation type="journal article" date="2014" name="Genome Announc.">
        <title>Complete Genome Sequence of Coprothermobacter proteolyticus DSM 5265.</title>
        <authorList>
            <person name="Alexiev A."/>
            <person name="Coil D.A."/>
            <person name="Badger J.H."/>
            <person name="Enticknap J."/>
            <person name="Ward N."/>
            <person name="Robb F.T."/>
            <person name="Eisen J.A."/>
        </authorList>
    </citation>
    <scope>NUCLEOTIDE SEQUENCE [LARGE SCALE GENOMIC DNA]</scope>
    <source>
        <strain evidence="3">ATCC 35245 / DSM 5265 / OCM 4 / BT</strain>
    </source>
</reference>
<dbReference type="PROSITE" id="PS51411">
    <property type="entry name" value="PSP1_C"/>
    <property type="match status" value="1"/>
</dbReference>
<dbReference type="GO" id="GO:0005737">
    <property type="term" value="C:cytoplasm"/>
    <property type="evidence" value="ECO:0007669"/>
    <property type="project" value="TreeGrafter"/>
</dbReference>
<dbReference type="EMBL" id="CP001145">
    <property type="protein sequence ID" value="ACI17429.1"/>
    <property type="molecule type" value="Genomic_DNA"/>
</dbReference>
<gene>
    <name evidence="2" type="ordered locus">COPRO5265_0464</name>
</gene>
<dbReference type="AlphaFoldDB" id="B5Y7S9"/>
<organism evidence="2 3">
    <name type="scientific">Coprothermobacter proteolyticus (strain ATCC 35245 / DSM 5265 / OCM 4 / BT)</name>
    <dbReference type="NCBI Taxonomy" id="309798"/>
    <lineage>
        <taxon>Bacteria</taxon>
        <taxon>Pseudomonadati</taxon>
        <taxon>Coprothermobacterota</taxon>
        <taxon>Coprothermobacteria</taxon>
        <taxon>Coprothermobacterales</taxon>
        <taxon>Coprothermobacteraceae</taxon>
        <taxon>Coprothermobacter</taxon>
    </lineage>
</organism>
<dbReference type="NCBIfam" id="NF041131">
    <property type="entry name" value="RicT_YaaT_fam"/>
    <property type="match status" value="1"/>
</dbReference>
<evidence type="ECO:0000259" key="1">
    <source>
        <dbReference type="PROSITE" id="PS51411"/>
    </source>
</evidence>
<dbReference type="InterPro" id="IPR007557">
    <property type="entry name" value="PSP1_C"/>
</dbReference>
<dbReference type="PANTHER" id="PTHR43830:SF3">
    <property type="entry name" value="PROTEIN PSP1"/>
    <property type="match status" value="1"/>
</dbReference>
<dbReference type="Proteomes" id="UP000001732">
    <property type="component" value="Chromosome"/>
</dbReference>
<proteinExistence type="predicted"/>
<dbReference type="HOGENOM" id="CLU_033149_2_0_9"/>
<keyword evidence="3" id="KW-1185">Reference proteome</keyword>
<evidence type="ECO:0000313" key="2">
    <source>
        <dbReference type="EMBL" id="ACI17429.1"/>
    </source>
</evidence>
<reference evidence="3" key="1">
    <citation type="submission" date="2008-08" db="EMBL/GenBank/DDBJ databases">
        <title>The complete genome sequence of Coprothermobacter proteolyticus strain ATCC 5245 / DSM 5265 / BT.</title>
        <authorList>
            <person name="Dodson R.J."/>
            <person name="Durkin A.S."/>
            <person name="Wu M."/>
            <person name="Eisen J."/>
            <person name="Sutton G."/>
        </authorList>
    </citation>
    <scope>NUCLEOTIDE SEQUENCE [LARGE SCALE GENOMIC DNA]</scope>
    <source>
        <strain evidence="3">ATCC 35245 / DSM 5265 / OCM 4 / BT</strain>
    </source>
</reference>
<sequence>MKYLVRTMFSQKPGFIETDVPLEKGLRIKVVKEYGEVPAVVVGAWRYECDTLWGYGGSLEGVDLAALESDVRESLEFLRHEGKNSLNIAIFAAEETVDRQTLQAYFVAEGRVDFRDLVRNFQKQFNKRLRLWQVGVRDRSQMVGGIGVCGQLLCCHAFLKDFESISVNMAKEQGLLLNPDKITGTCGRLLCCLRYEHHWYCEAFANLPEQGSRVKVKKDGQVKEVRIVTRNAVLRTAYVSDDEGNMFWVDFEEIDTTCGMTQKGE</sequence>
<evidence type="ECO:0000313" key="3">
    <source>
        <dbReference type="Proteomes" id="UP000001732"/>
    </source>
</evidence>
<dbReference type="Pfam" id="PF04468">
    <property type="entry name" value="PSP1"/>
    <property type="match status" value="1"/>
</dbReference>
<dbReference type="KEGG" id="cpo:COPRO5265_0464"/>
<protein>
    <submittedName>
        <fullName evidence="2">PSP1</fullName>
    </submittedName>
</protein>